<keyword evidence="2" id="KW-1185">Reference proteome</keyword>
<evidence type="ECO:0000313" key="1">
    <source>
        <dbReference type="EMBL" id="MDH6181824.1"/>
    </source>
</evidence>
<dbReference type="RefSeq" id="WP_322134125.1">
    <property type="nucleotide sequence ID" value="NZ_CP085036.1"/>
</dbReference>
<comment type="caution">
    <text evidence="1">The sequence shown here is derived from an EMBL/GenBank/DDBJ whole genome shotgun (WGS) entry which is preliminary data.</text>
</comment>
<dbReference type="EMBL" id="JARXVQ010000001">
    <property type="protein sequence ID" value="MDH6181824.1"/>
    <property type="molecule type" value="Genomic_DNA"/>
</dbReference>
<reference evidence="1 2" key="1">
    <citation type="submission" date="2023-04" db="EMBL/GenBank/DDBJ databases">
        <title>Genome Encyclopedia of Bacteria and Archaea VI: Functional Genomics of Type Strains.</title>
        <authorList>
            <person name="Whitman W."/>
        </authorList>
    </citation>
    <scope>NUCLEOTIDE SEQUENCE [LARGE SCALE GENOMIC DNA]</scope>
    <source>
        <strain evidence="1 2">SG_E_30_P1</strain>
    </source>
</reference>
<proteinExistence type="predicted"/>
<gene>
    <name evidence="1" type="ORF">M2152_002006</name>
</gene>
<organism evidence="1 2">
    <name type="scientific">Antiquaquibacter oligotrophicus</name>
    <dbReference type="NCBI Taxonomy" id="2880260"/>
    <lineage>
        <taxon>Bacteria</taxon>
        <taxon>Bacillati</taxon>
        <taxon>Actinomycetota</taxon>
        <taxon>Actinomycetes</taxon>
        <taxon>Micrococcales</taxon>
        <taxon>Microbacteriaceae</taxon>
        <taxon>Antiquaquibacter</taxon>
    </lineage>
</organism>
<dbReference type="Proteomes" id="UP001160142">
    <property type="component" value="Unassembled WGS sequence"/>
</dbReference>
<evidence type="ECO:0000313" key="2">
    <source>
        <dbReference type="Proteomes" id="UP001160142"/>
    </source>
</evidence>
<sequence length="87" mass="9598">MNRTKLASRLHFMASQLKGEAQRQSSPEMRDELRRSAAQCAAAFRKAYSPDPEELAVAVAILDGAIDYLVGVIITRTEHELAEGNQP</sequence>
<protein>
    <submittedName>
        <fullName evidence="1">Uncharacterized protein</fullName>
    </submittedName>
</protein>
<name>A0ABT6KRJ4_9MICO</name>
<accession>A0ABT6KRJ4</accession>